<dbReference type="InterPro" id="IPR050980">
    <property type="entry name" value="2C_sensor_his_kinase"/>
</dbReference>
<evidence type="ECO:0000256" key="10">
    <source>
        <dbReference type="ARBA" id="ARBA00022777"/>
    </source>
</evidence>
<feature type="transmembrane region" description="Helical" evidence="15">
    <location>
        <begin position="161"/>
        <end position="180"/>
    </location>
</feature>
<dbReference type="CDD" id="cd00082">
    <property type="entry name" value="HisKA"/>
    <property type="match status" value="1"/>
</dbReference>
<dbReference type="SMART" id="SM00387">
    <property type="entry name" value="HATPase_c"/>
    <property type="match status" value="1"/>
</dbReference>
<dbReference type="PANTHER" id="PTHR44936">
    <property type="entry name" value="SENSOR PROTEIN CREC"/>
    <property type="match status" value="1"/>
</dbReference>
<keyword evidence="10" id="KW-0418">Kinase</keyword>
<evidence type="ECO:0000313" key="18">
    <source>
        <dbReference type="EMBL" id="MFC3143974.1"/>
    </source>
</evidence>
<dbReference type="PANTHER" id="PTHR44936:SF5">
    <property type="entry name" value="SENSOR HISTIDINE KINASE ENVZ"/>
    <property type="match status" value="1"/>
</dbReference>
<evidence type="ECO:0000256" key="2">
    <source>
        <dbReference type="ARBA" id="ARBA00004429"/>
    </source>
</evidence>
<feature type="domain" description="Histidine kinase" evidence="16">
    <location>
        <begin position="240"/>
        <end position="441"/>
    </location>
</feature>
<dbReference type="Pfam" id="PF02518">
    <property type="entry name" value="HATPase_c"/>
    <property type="match status" value="1"/>
</dbReference>
<evidence type="ECO:0000256" key="5">
    <source>
        <dbReference type="ARBA" id="ARBA00022519"/>
    </source>
</evidence>
<sequence>MSLFRGKSYMPRSLYGRAALILLVPIITLQLVVSVVFIQRHFEGVTEQMTRNVALDLRLVRDVIDDAPDLAAAQAQGTALGAPLALEITLPATAPEGDARRFYDFSGLAMIRTLRAEMDGVAAVDMQSSSRRAVAWLDTVHGTMRAEFDRRRVSASNPHQLLVLMLVTGALMSVIAYVFLRNQLRPIARLAAAAAEFGRGRMVPYRPSGANEVRAAGSAFIDMRSRIERQIEQRTMMLSGVSHDMRTPLTRLKLGLTMLDDEAEAAAMLRDVDDMERLLDEFLAFAREESLGEPLDSDPVALVRDVADRAGEKVTLTEVTISDAVDDVTTKLRPHAIVRALENLVGNALRYGHSCEMRISVTERAIRISVEDDGPGIPEDLREEALKPFSRLDKSRNQDRGTGVGLGLAIAQDIARRHGGSLFMGESERLGGLKIDLVMAR</sequence>
<keyword evidence="19" id="KW-1185">Reference proteome</keyword>
<evidence type="ECO:0000256" key="1">
    <source>
        <dbReference type="ARBA" id="ARBA00000085"/>
    </source>
</evidence>
<keyword evidence="11 18" id="KW-0067">ATP-binding</keyword>
<dbReference type="InterPro" id="IPR005467">
    <property type="entry name" value="His_kinase_dom"/>
</dbReference>
<dbReference type="PROSITE" id="PS50885">
    <property type="entry name" value="HAMP"/>
    <property type="match status" value="1"/>
</dbReference>
<dbReference type="InterPro" id="IPR004358">
    <property type="entry name" value="Sig_transdc_His_kin-like_C"/>
</dbReference>
<protein>
    <recommendedName>
        <fullName evidence="3">histidine kinase</fullName>
        <ecNumber evidence="3">2.7.13.3</ecNumber>
    </recommendedName>
</protein>
<dbReference type="Proteomes" id="UP001595632">
    <property type="component" value="Unassembled WGS sequence"/>
</dbReference>
<dbReference type="InterPro" id="IPR003660">
    <property type="entry name" value="HAMP_dom"/>
</dbReference>
<comment type="catalytic activity">
    <reaction evidence="1">
        <text>ATP + protein L-histidine = ADP + protein N-phospho-L-histidine.</text>
        <dbReference type="EC" id="2.7.13.3"/>
    </reaction>
</comment>
<keyword evidence="9" id="KW-0547">Nucleotide-binding</keyword>
<evidence type="ECO:0000256" key="8">
    <source>
        <dbReference type="ARBA" id="ARBA00022692"/>
    </source>
</evidence>
<evidence type="ECO:0000259" key="17">
    <source>
        <dbReference type="PROSITE" id="PS50885"/>
    </source>
</evidence>
<dbReference type="PRINTS" id="PR00344">
    <property type="entry name" value="BCTRLSENSOR"/>
</dbReference>
<dbReference type="InterPro" id="IPR003594">
    <property type="entry name" value="HATPase_dom"/>
</dbReference>
<evidence type="ECO:0000256" key="9">
    <source>
        <dbReference type="ARBA" id="ARBA00022741"/>
    </source>
</evidence>
<dbReference type="SUPFAM" id="SSF47384">
    <property type="entry name" value="Homodimeric domain of signal transducing histidine kinase"/>
    <property type="match status" value="1"/>
</dbReference>
<evidence type="ECO:0000256" key="15">
    <source>
        <dbReference type="SAM" id="Phobius"/>
    </source>
</evidence>
<keyword evidence="14 15" id="KW-0472">Membrane</keyword>
<keyword evidence="4" id="KW-1003">Cell membrane</keyword>
<dbReference type="Gene3D" id="6.10.340.10">
    <property type="match status" value="1"/>
</dbReference>
<evidence type="ECO:0000256" key="7">
    <source>
        <dbReference type="ARBA" id="ARBA00022679"/>
    </source>
</evidence>
<evidence type="ECO:0000256" key="11">
    <source>
        <dbReference type="ARBA" id="ARBA00022840"/>
    </source>
</evidence>
<keyword evidence="6" id="KW-0597">Phosphoprotein</keyword>
<gene>
    <name evidence="18" type="ORF">ACFOGP_14730</name>
</gene>
<accession>A0ABV7GQT1</accession>
<evidence type="ECO:0000313" key="19">
    <source>
        <dbReference type="Proteomes" id="UP001595632"/>
    </source>
</evidence>
<keyword evidence="13" id="KW-0902">Two-component regulatory system</keyword>
<dbReference type="EC" id="2.7.13.3" evidence="3"/>
<dbReference type="Pfam" id="PF00512">
    <property type="entry name" value="HisKA"/>
    <property type="match status" value="1"/>
</dbReference>
<keyword evidence="7" id="KW-0808">Transferase</keyword>
<dbReference type="RefSeq" id="WP_275631243.1">
    <property type="nucleotide sequence ID" value="NZ_JARGYD010000001.1"/>
</dbReference>
<keyword evidence="5" id="KW-0997">Cell inner membrane</keyword>
<proteinExistence type="predicted"/>
<name>A0ABV7GQT1_9RHOB</name>
<reference evidence="19" key="1">
    <citation type="journal article" date="2019" name="Int. J. Syst. Evol. Microbiol.">
        <title>The Global Catalogue of Microorganisms (GCM) 10K type strain sequencing project: providing services to taxonomists for standard genome sequencing and annotation.</title>
        <authorList>
            <consortium name="The Broad Institute Genomics Platform"/>
            <consortium name="The Broad Institute Genome Sequencing Center for Infectious Disease"/>
            <person name="Wu L."/>
            <person name="Ma J."/>
        </authorList>
    </citation>
    <scope>NUCLEOTIDE SEQUENCE [LARGE SCALE GENOMIC DNA]</scope>
    <source>
        <strain evidence="19">KCTC 52366</strain>
    </source>
</reference>
<dbReference type="Pfam" id="PF00672">
    <property type="entry name" value="HAMP"/>
    <property type="match status" value="1"/>
</dbReference>
<evidence type="ECO:0000256" key="3">
    <source>
        <dbReference type="ARBA" id="ARBA00012438"/>
    </source>
</evidence>
<evidence type="ECO:0000256" key="6">
    <source>
        <dbReference type="ARBA" id="ARBA00022553"/>
    </source>
</evidence>
<evidence type="ECO:0000256" key="13">
    <source>
        <dbReference type="ARBA" id="ARBA00023012"/>
    </source>
</evidence>
<dbReference type="GO" id="GO:0005524">
    <property type="term" value="F:ATP binding"/>
    <property type="evidence" value="ECO:0007669"/>
    <property type="project" value="UniProtKB-KW"/>
</dbReference>
<dbReference type="InterPro" id="IPR036097">
    <property type="entry name" value="HisK_dim/P_sf"/>
</dbReference>
<keyword evidence="8 15" id="KW-0812">Transmembrane</keyword>
<dbReference type="EMBL" id="JBHRTB010000010">
    <property type="protein sequence ID" value="MFC3143974.1"/>
    <property type="molecule type" value="Genomic_DNA"/>
</dbReference>
<keyword evidence="12 15" id="KW-1133">Transmembrane helix</keyword>
<evidence type="ECO:0000256" key="12">
    <source>
        <dbReference type="ARBA" id="ARBA00022989"/>
    </source>
</evidence>
<dbReference type="Gene3D" id="3.30.565.10">
    <property type="entry name" value="Histidine kinase-like ATPase, C-terminal domain"/>
    <property type="match status" value="1"/>
</dbReference>
<dbReference type="Gene3D" id="1.10.287.130">
    <property type="match status" value="1"/>
</dbReference>
<dbReference type="PROSITE" id="PS50109">
    <property type="entry name" value="HIS_KIN"/>
    <property type="match status" value="1"/>
</dbReference>
<dbReference type="SUPFAM" id="SSF55874">
    <property type="entry name" value="ATPase domain of HSP90 chaperone/DNA topoisomerase II/histidine kinase"/>
    <property type="match status" value="1"/>
</dbReference>
<evidence type="ECO:0000259" key="16">
    <source>
        <dbReference type="PROSITE" id="PS50109"/>
    </source>
</evidence>
<feature type="domain" description="HAMP" evidence="17">
    <location>
        <begin position="181"/>
        <end position="232"/>
    </location>
</feature>
<dbReference type="InterPro" id="IPR036890">
    <property type="entry name" value="HATPase_C_sf"/>
</dbReference>
<dbReference type="InterPro" id="IPR003661">
    <property type="entry name" value="HisK_dim/P_dom"/>
</dbReference>
<comment type="caution">
    <text evidence="18">The sequence shown here is derived from an EMBL/GenBank/DDBJ whole genome shotgun (WGS) entry which is preliminary data.</text>
</comment>
<evidence type="ECO:0000256" key="14">
    <source>
        <dbReference type="ARBA" id="ARBA00023136"/>
    </source>
</evidence>
<organism evidence="18 19">
    <name type="scientific">Psychromarinibacter halotolerans</name>
    <dbReference type="NCBI Taxonomy" id="1775175"/>
    <lineage>
        <taxon>Bacteria</taxon>
        <taxon>Pseudomonadati</taxon>
        <taxon>Pseudomonadota</taxon>
        <taxon>Alphaproteobacteria</taxon>
        <taxon>Rhodobacterales</taxon>
        <taxon>Paracoccaceae</taxon>
        <taxon>Psychromarinibacter</taxon>
    </lineage>
</organism>
<evidence type="ECO:0000256" key="4">
    <source>
        <dbReference type="ARBA" id="ARBA00022475"/>
    </source>
</evidence>
<dbReference type="SMART" id="SM00388">
    <property type="entry name" value="HisKA"/>
    <property type="match status" value="1"/>
</dbReference>
<comment type="subcellular location">
    <subcellularLocation>
        <location evidence="2">Cell inner membrane</location>
        <topology evidence="2">Multi-pass membrane protein</topology>
    </subcellularLocation>
</comment>